<evidence type="ECO:0000256" key="12">
    <source>
        <dbReference type="ARBA" id="ARBA00022982"/>
    </source>
</evidence>
<evidence type="ECO:0000256" key="7">
    <source>
        <dbReference type="ARBA" id="ARBA00022692"/>
    </source>
</evidence>
<keyword evidence="9 18" id="KW-0999">Mitochondrion inner membrane</keyword>
<dbReference type="GO" id="GO:0004129">
    <property type="term" value="F:cytochrome-c oxidase activity"/>
    <property type="evidence" value="ECO:0007669"/>
    <property type="project" value="UniProtKB-EC"/>
</dbReference>
<dbReference type="FunFam" id="2.60.40.420:FF:000001">
    <property type="entry name" value="Cytochrome c oxidase subunit 2"/>
    <property type="match status" value="1"/>
</dbReference>
<name>A0A7L8XIE3_9NEOP</name>
<reference evidence="22" key="1">
    <citation type="submission" date="2020-06" db="EMBL/GenBank/DDBJ databases">
        <authorList>
            <person name="Wang Y."/>
            <person name="Zhong X."/>
        </authorList>
    </citation>
    <scope>NUCLEOTIDE SEQUENCE</scope>
</reference>
<evidence type="ECO:0000256" key="5">
    <source>
        <dbReference type="ARBA" id="ARBA00022448"/>
    </source>
</evidence>
<gene>
    <name evidence="22" type="primary">cox2</name>
</gene>
<protein>
    <recommendedName>
        <fullName evidence="4 18">Cytochrome c oxidase subunit 2</fullName>
    </recommendedName>
</protein>
<dbReference type="GO" id="GO:0005507">
    <property type="term" value="F:copper ion binding"/>
    <property type="evidence" value="ECO:0007669"/>
    <property type="project" value="InterPro"/>
</dbReference>
<proteinExistence type="inferred from homology"/>
<evidence type="ECO:0000313" key="22">
    <source>
        <dbReference type="EMBL" id="QOH91254.1"/>
    </source>
</evidence>
<dbReference type="Gene3D" id="2.60.40.420">
    <property type="entry name" value="Cupredoxins - blue copper proteins"/>
    <property type="match status" value="1"/>
</dbReference>
<evidence type="ECO:0000256" key="14">
    <source>
        <dbReference type="ARBA" id="ARBA00023008"/>
    </source>
</evidence>
<evidence type="ECO:0000256" key="2">
    <source>
        <dbReference type="ARBA" id="ARBA00007866"/>
    </source>
</evidence>
<dbReference type="InterPro" id="IPR045187">
    <property type="entry name" value="CcO_II"/>
</dbReference>
<feature type="domain" description="Cytochrome oxidase subunit II copper A binding" evidence="20">
    <location>
        <begin position="92"/>
        <end position="223"/>
    </location>
</feature>
<evidence type="ECO:0000256" key="3">
    <source>
        <dbReference type="ARBA" id="ARBA00011164"/>
    </source>
</evidence>
<dbReference type="PRINTS" id="PR01166">
    <property type="entry name" value="CYCOXIDASEII"/>
</dbReference>
<keyword evidence="16 18" id="KW-0472">Membrane</keyword>
<keyword evidence="6 18" id="KW-0679">Respiratory chain</keyword>
<evidence type="ECO:0000256" key="19">
    <source>
        <dbReference type="SAM" id="Phobius"/>
    </source>
</evidence>
<evidence type="ECO:0000256" key="16">
    <source>
        <dbReference type="ARBA" id="ARBA00023136"/>
    </source>
</evidence>
<comment type="cofactor">
    <cofactor evidence="18">
        <name>Cu cation</name>
        <dbReference type="ChEBI" id="CHEBI:23378"/>
    </cofactor>
    <text evidence="18">Binds a copper A center.</text>
</comment>
<dbReference type="InterPro" id="IPR008972">
    <property type="entry name" value="Cupredoxin"/>
</dbReference>
<keyword evidence="5 18" id="KW-0813">Transport</keyword>
<comment type="subunit">
    <text evidence="3">Component of the cytochrome c oxidase (complex IV, CIV), a multisubunit enzyme composed of a catalytic core of 3 subunits and several supernumerary subunits. The complex exists as a monomer or a dimer and forms supercomplexes (SCs) in the inner mitochondrial membrane with ubiquinol-cytochrome c oxidoreductase (cytochrome b-c1 complex, complex III, CIII).</text>
</comment>
<dbReference type="EMBL" id="MT677867">
    <property type="protein sequence ID" value="QOH91254.1"/>
    <property type="molecule type" value="Genomic_DNA"/>
</dbReference>
<sequence length="225" mass="26448">MSTWSSINMNNSNSPLMEQLIFFHDNTMLILSMITMFILYIMIFLMKNKFINYKILENQHLELIWTIIPMILLIFIALPSIQILYLMDESNKPFITLKIIGNQWYWSYEYSDFKKINFDSFMINSPSPQLFRLLDTDNHIILPFKVHIRTLITSIDTIHAWTIPSLGLKMDAVPGRLNQMTFTSLYSGLFFGQCSEICGINHSFMPITLEIINFNSFLNWILNFS</sequence>
<keyword evidence="10" id="KW-0460">Magnesium</keyword>
<dbReference type="RefSeq" id="YP_009946936.1">
    <property type="nucleotide sequence ID" value="NC_051530.1"/>
</dbReference>
<keyword evidence="14 18" id="KW-0186">Copper</keyword>
<evidence type="ECO:0000256" key="9">
    <source>
        <dbReference type="ARBA" id="ARBA00022792"/>
    </source>
</evidence>
<dbReference type="GO" id="GO:0042773">
    <property type="term" value="P:ATP synthesis coupled electron transport"/>
    <property type="evidence" value="ECO:0007669"/>
    <property type="project" value="TreeGrafter"/>
</dbReference>
<evidence type="ECO:0000256" key="11">
    <source>
        <dbReference type="ARBA" id="ARBA00022967"/>
    </source>
</evidence>
<dbReference type="NCBIfam" id="TIGR02866">
    <property type="entry name" value="CoxB"/>
    <property type="match status" value="1"/>
</dbReference>
<dbReference type="Pfam" id="PF00116">
    <property type="entry name" value="COX2"/>
    <property type="match status" value="1"/>
</dbReference>
<evidence type="ECO:0000256" key="15">
    <source>
        <dbReference type="ARBA" id="ARBA00023128"/>
    </source>
</evidence>
<evidence type="ECO:0000256" key="17">
    <source>
        <dbReference type="ARBA" id="ARBA00049512"/>
    </source>
</evidence>
<evidence type="ECO:0000256" key="4">
    <source>
        <dbReference type="ARBA" id="ARBA00015946"/>
    </source>
</evidence>
<dbReference type="AlphaFoldDB" id="A0A7L8XIE3"/>
<feature type="domain" description="Cytochrome oxidase subunit II transmembrane region profile" evidence="21">
    <location>
        <begin position="1"/>
        <end position="91"/>
    </location>
</feature>
<keyword evidence="11" id="KW-1278">Translocase</keyword>
<comment type="function">
    <text evidence="18">Component of the cytochrome c oxidase, the last enzyme in the mitochondrial electron transport chain which drives oxidative phosphorylation. The respiratory chain contains 3 multisubunit complexes succinate dehydrogenase (complex II, CII), ubiquinol-cytochrome c oxidoreductase (cytochrome b-c1 complex, complex III, CIII) and cytochrome c oxidase (complex IV, CIV), that cooperate to transfer electrons derived from NADH and succinate to molecular oxygen, creating an electrochemical gradient over the inner membrane that drives transmembrane transport and the ATP synthase. Cytochrome c oxidase is the component of the respiratory chain that catalyzes the reduction of oxygen to water. Electrons originating from reduced cytochrome c in the intermembrane space (IMS) are transferred via the dinuclear copper A center (CU(A)) of subunit 2 and heme A of subunit 1 to the active site in subunit 1, a binuclear center (BNC) formed by heme A3 and copper B (CU(B)). The BNC reduces molecular oxygen to 2 water molecules using 4 electrons from cytochrome c in the IMS and 4 protons from the mitochondrial matrix.</text>
</comment>
<dbReference type="Gene3D" id="1.10.287.90">
    <property type="match status" value="1"/>
</dbReference>
<evidence type="ECO:0000256" key="13">
    <source>
        <dbReference type="ARBA" id="ARBA00022989"/>
    </source>
</evidence>
<dbReference type="InterPro" id="IPR002429">
    <property type="entry name" value="CcO_II-like_C"/>
</dbReference>
<evidence type="ECO:0000256" key="1">
    <source>
        <dbReference type="ARBA" id="ARBA00004448"/>
    </source>
</evidence>
<dbReference type="CDD" id="cd13912">
    <property type="entry name" value="CcO_II_C"/>
    <property type="match status" value="1"/>
</dbReference>
<evidence type="ECO:0000256" key="6">
    <source>
        <dbReference type="ARBA" id="ARBA00022660"/>
    </source>
</evidence>
<comment type="subcellular location">
    <subcellularLocation>
        <location evidence="1 18">Mitochondrion inner membrane</location>
        <topology evidence="1 18">Multi-pass membrane protein</topology>
    </subcellularLocation>
</comment>
<dbReference type="GO" id="GO:0016491">
    <property type="term" value="F:oxidoreductase activity"/>
    <property type="evidence" value="ECO:0007669"/>
    <property type="project" value="InterPro"/>
</dbReference>
<dbReference type="PROSITE" id="PS50857">
    <property type="entry name" value="COX2_CUA"/>
    <property type="match status" value="1"/>
</dbReference>
<evidence type="ECO:0000259" key="21">
    <source>
        <dbReference type="PROSITE" id="PS50999"/>
    </source>
</evidence>
<feature type="transmembrane region" description="Helical" evidence="19">
    <location>
        <begin position="20"/>
        <end position="43"/>
    </location>
</feature>
<dbReference type="InterPro" id="IPR036257">
    <property type="entry name" value="Cyt_c_oxidase_su2_TM_sf"/>
</dbReference>
<dbReference type="Pfam" id="PF02790">
    <property type="entry name" value="COX2_TM"/>
    <property type="match status" value="1"/>
</dbReference>
<evidence type="ECO:0000259" key="20">
    <source>
        <dbReference type="PROSITE" id="PS50857"/>
    </source>
</evidence>
<geneLocation type="mitochondrion" evidence="22"/>
<evidence type="ECO:0000256" key="10">
    <source>
        <dbReference type="ARBA" id="ARBA00022842"/>
    </source>
</evidence>
<keyword evidence="8 18" id="KW-0479">Metal-binding</keyword>
<reference evidence="22" key="2">
    <citation type="journal article" date="2021" name="Mitochondrial DNA Part B Resour">
        <title>Mitochondrial genome of Macrostemum floridum (Trichoptera).</title>
        <authorList>
            <person name="Qin H.L."/>
            <person name="Zhong X.F."/>
            <person name="Li Y.M."/>
            <person name="Huang J.C."/>
            <person name="Wang H."/>
            <person name="Wang Y.J."/>
        </authorList>
    </citation>
    <scope>NUCLEOTIDE SEQUENCE</scope>
</reference>
<dbReference type="PANTHER" id="PTHR22888:SF9">
    <property type="entry name" value="CYTOCHROME C OXIDASE SUBUNIT 2"/>
    <property type="match status" value="1"/>
</dbReference>
<keyword evidence="7 18" id="KW-0812">Transmembrane</keyword>
<dbReference type="PROSITE" id="PS50999">
    <property type="entry name" value="COX2_TM"/>
    <property type="match status" value="1"/>
</dbReference>
<dbReference type="GeneID" id="60239162"/>
<feature type="transmembrane region" description="Helical" evidence="19">
    <location>
        <begin position="63"/>
        <end position="87"/>
    </location>
</feature>
<dbReference type="InterPro" id="IPR034210">
    <property type="entry name" value="CcO_II_C"/>
</dbReference>
<comment type="similarity">
    <text evidence="2 18">Belongs to the cytochrome c oxidase subunit 2 family.</text>
</comment>
<dbReference type="GO" id="GO:0005743">
    <property type="term" value="C:mitochondrial inner membrane"/>
    <property type="evidence" value="ECO:0007669"/>
    <property type="project" value="UniProtKB-SubCell"/>
</dbReference>
<evidence type="ECO:0000256" key="18">
    <source>
        <dbReference type="RuleBase" id="RU000457"/>
    </source>
</evidence>
<dbReference type="SUPFAM" id="SSF49503">
    <property type="entry name" value="Cupredoxins"/>
    <property type="match status" value="1"/>
</dbReference>
<dbReference type="InterPro" id="IPR011759">
    <property type="entry name" value="Cyt_c_oxidase_su2_TM_dom"/>
</dbReference>
<dbReference type="PANTHER" id="PTHR22888">
    <property type="entry name" value="CYTOCHROME C OXIDASE, SUBUNIT II"/>
    <property type="match status" value="1"/>
</dbReference>
<keyword evidence="12 18" id="KW-0249">Electron transport</keyword>
<organism evidence="22">
    <name type="scientific">Macrostemum floridum</name>
    <dbReference type="NCBI Taxonomy" id="486976"/>
    <lineage>
        <taxon>Eukaryota</taxon>
        <taxon>Metazoa</taxon>
        <taxon>Ecdysozoa</taxon>
        <taxon>Arthropoda</taxon>
        <taxon>Hexapoda</taxon>
        <taxon>Insecta</taxon>
        <taxon>Pterygota</taxon>
        <taxon>Neoptera</taxon>
        <taxon>Endopterygota</taxon>
        <taxon>Trichoptera</taxon>
        <taxon>Annulipalpia</taxon>
        <taxon>Hydropsychoidea</taxon>
        <taxon>Hydropsychidae</taxon>
        <taxon>Macronematinae</taxon>
        <taxon>Macronematini</taxon>
        <taxon>Macrostemum</taxon>
    </lineage>
</organism>
<evidence type="ECO:0000256" key="8">
    <source>
        <dbReference type="ARBA" id="ARBA00022723"/>
    </source>
</evidence>
<dbReference type="SUPFAM" id="SSF81464">
    <property type="entry name" value="Cytochrome c oxidase subunit II-like, transmembrane region"/>
    <property type="match status" value="1"/>
</dbReference>
<accession>A0A7L8XIE3</accession>
<keyword evidence="13 19" id="KW-1133">Transmembrane helix</keyword>
<keyword evidence="15 18" id="KW-0496">Mitochondrion</keyword>
<comment type="catalytic activity">
    <reaction evidence="17">
        <text>4 Fe(II)-[cytochrome c] + O2 + 8 H(+)(in) = 4 Fe(III)-[cytochrome c] + 2 H2O + 4 H(+)(out)</text>
        <dbReference type="Rhea" id="RHEA:11436"/>
        <dbReference type="Rhea" id="RHEA-COMP:10350"/>
        <dbReference type="Rhea" id="RHEA-COMP:14399"/>
        <dbReference type="ChEBI" id="CHEBI:15377"/>
        <dbReference type="ChEBI" id="CHEBI:15378"/>
        <dbReference type="ChEBI" id="CHEBI:15379"/>
        <dbReference type="ChEBI" id="CHEBI:29033"/>
        <dbReference type="ChEBI" id="CHEBI:29034"/>
        <dbReference type="EC" id="7.1.1.9"/>
    </reaction>
    <physiologicalReaction direction="left-to-right" evidence="17">
        <dbReference type="Rhea" id="RHEA:11437"/>
    </physiologicalReaction>
</comment>
<dbReference type="InterPro" id="IPR014222">
    <property type="entry name" value="Cyt_c_oxidase_su2"/>
</dbReference>